<feature type="domain" description="B30.2/SPRY" evidence="2">
    <location>
        <begin position="85"/>
        <end position="274"/>
    </location>
</feature>
<protein>
    <submittedName>
        <fullName evidence="4">Uncharacterized protein</fullName>
    </submittedName>
</protein>
<name>A0AAD5PGF6_9FUNG</name>
<feature type="domain" description="CTLH" evidence="3">
    <location>
        <begin position="355"/>
        <end position="416"/>
    </location>
</feature>
<dbReference type="Pfam" id="PF00622">
    <property type="entry name" value="SPRY"/>
    <property type="match status" value="1"/>
</dbReference>
<dbReference type="CDD" id="cd12909">
    <property type="entry name" value="SPRY_RanBP9_10"/>
    <property type="match status" value="1"/>
</dbReference>
<proteinExistence type="predicted"/>
<dbReference type="Proteomes" id="UP001209540">
    <property type="component" value="Unassembled WGS sequence"/>
</dbReference>
<dbReference type="InterPro" id="IPR013144">
    <property type="entry name" value="CRA_dom"/>
</dbReference>
<dbReference type="InterPro" id="IPR013320">
    <property type="entry name" value="ConA-like_dom_sf"/>
</dbReference>
<dbReference type="PANTHER" id="PTHR12864">
    <property type="entry name" value="RAN BINDING PROTEIN 9-RELATED"/>
    <property type="match status" value="1"/>
</dbReference>
<dbReference type="InterPro" id="IPR006595">
    <property type="entry name" value="CTLH_C"/>
</dbReference>
<organism evidence="4 5">
    <name type="scientific">Phascolomyces articulosus</name>
    <dbReference type="NCBI Taxonomy" id="60185"/>
    <lineage>
        <taxon>Eukaryota</taxon>
        <taxon>Fungi</taxon>
        <taxon>Fungi incertae sedis</taxon>
        <taxon>Mucoromycota</taxon>
        <taxon>Mucoromycotina</taxon>
        <taxon>Mucoromycetes</taxon>
        <taxon>Mucorales</taxon>
        <taxon>Lichtheimiaceae</taxon>
        <taxon>Phascolomyces</taxon>
    </lineage>
</organism>
<reference evidence="4" key="2">
    <citation type="submission" date="2023-02" db="EMBL/GenBank/DDBJ databases">
        <authorList>
            <consortium name="DOE Joint Genome Institute"/>
            <person name="Mondo S.J."/>
            <person name="Chang Y."/>
            <person name="Wang Y."/>
            <person name="Ahrendt S."/>
            <person name="Andreopoulos W."/>
            <person name="Barry K."/>
            <person name="Beard J."/>
            <person name="Benny G.L."/>
            <person name="Blankenship S."/>
            <person name="Bonito G."/>
            <person name="Cuomo C."/>
            <person name="Desiro A."/>
            <person name="Gervers K.A."/>
            <person name="Hundley H."/>
            <person name="Kuo A."/>
            <person name="LaButti K."/>
            <person name="Lang B.F."/>
            <person name="Lipzen A."/>
            <person name="O'Donnell K."/>
            <person name="Pangilinan J."/>
            <person name="Reynolds N."/>
            <person name="Sandor L."/>
            <person name="Smith M.W."/>
            <person name="Tsang A."/>
            <person name="Grigoriev I.V."/>
            <person name="Stajich J.E."/>
            <person name="Spatafora J.W."/>
        </authorList>
    </citation>
    <scope>NUCLEOTIDE SEQUENCE</scope>
    <source>
        <strain evidence="4">RSA 2281</strain>
    </source>
</reference>
<dbReference type="AlphaFoldDB" id="A0AAD5PGF6"/>
<feature type="region of interest" description="Disordered" evidence="1">
    <location>
        <begin position="420"/>
        <end position="493"/>
    </location>
</feature>
<reference evidence="4" key="1">
    <citation type="journal article" date="2022" name="IScience">
        <title>Evolution of zygomycete secretomes and the origins of terrestrial fungal ecologies.</title>
        <authorList>
            <person name="Chang Y."/>
            <person name="Wang Y."/>
            <person name="Mondo S."/>
            <person name="Ahrendt S."/>
            <person name="Andreopoulos W."/>
            <person name="Barry K."/>
            <person name="Beard J."/>
            <person name="Benny G.L."/>
            <person name="Blankenship S."/>
            <person name="Bonito G."/>
            <person name="Cuomo C."/>
            <person name="Desiro A."/>
            <person name="Gervers K.A."/>
            <person name="Hundley H."/>
            <person name="Kuo A."/>
            <person name="LaButti K."/>
            <person name="Lang B.F."/>
            <person name="Lipzen A."/>
            <person name="O'Donnell K."/>
            <person name="Pangilinan J."/>
            <person name="Reynolds N."/>
            <person name="Sandor L."/>
            <person name="Smith M.E."/>
            <person name="Tsang A."/>
            <person name="Grigoriev I.V."/>
            <person name="Stajich J.E."/>
            <person name="Spatafora J.W."/>
        </authorList>
    </citation>
    <scope>NUCLEOTIDE SEQUENCE</scope>
    <source>
        <strain evidence="4">RSA 2281</strain>
    </source>
</reference>
<evidence type="ECO:0000259" key="3">
    <source>
        <dbReference type="PROSITE" id="PS50897"/>
    </source>
</evidence>
<dbReference type="InterPro" id="IPR043136">
    <property type="entry name" value="B30.2/SPRY_sf"/>
</dbReference>
<accession>A0AAD5PGF6</accession>
<dbReference type="InterPro" id="IPR001870">
    <property type="entry name" value="B30.2/SPRY"/>
</dbReference>
<feature type="compositionally biased region" description="Acidic residues" evidence="1">
    <location>
        <begin position="434"/>
        <end position="464"/>
    </location>
</feature>
<evidence type="ECO:0000256" key="1">
    <source>
        <dbReference type="SAM" id="MobiDB-lite"/>
    </source>
</evidence>
<dbReference type="SMART" id="SM00757">
    <property type="entry name" value="CRA"/>
    <property type="match status" value="1"/>
</dbReference>
<dbReference type="InterPro" id="IPR024964">
    <property type="entry name" value="CTLH/CRA"/>
</dbReference>
<gene>
    <name evidence="4" type="ORF">BDA99DRAFT_478193</name>
</gene>
<feature type="region of interest" description="Disordered" evidence="1">
    <location>
        <begin position="1"/>
        <end position="24"/>
    </location>
</feature>
<dbReference type="Gene3D" id="2.60.120.920">
    <property type="match status" value="1"/>
</dbReference>
<evidence type="ECO:0000259" key="2">
    <source>
        <dbReference type="PROSITE" id="PS50188"/>
    </source>
</evidence>
<dbReference type="SUPFAM" id="SSF49899">
    <property type="entry name" value="Concanavalin A-like lectins/glucanases"/>
    <property type="match status" value="1"/>
</dbReference>
<evidence type="ECO:0000313" key="5">
    <source>
        <dbReference type="Proteomes" id="UP001209540"/>
    </source>
</evidence>
<keyword evidence="5" id="KW-1185">Reference proteome</keyword>
<comment type="caution">
    <text evidence="4">The sequence shown here is derived from an EMBL/GenBank/DDBJ whole genome shotgun (WGS) entry which is preliminary data.</text>
</comment>
<evidence type="ECO:0000313" key="4">
    <source>
        <dbReference type="EMBL" id="KAI9270378.1"/>
    </source>
</evidence>
<dbReference type="InterPro" id="IPR035782">
    <property type="entry name" value="SPRY_RanBP9/10"/>
</dbReference>
<dbReference type="InterPro" id="IPR003877">
    <property type="entry name" value="SPRY_dom"/>
</dbReference>
<dbReference type="Pfam" id="PF10607">
    <property type="entry name" value="CTLH"/>
    <property type="match status" value="1"/>
</dbReference>
<sequence length="617" mass="70164">MALNNNNNNNSNINNNSSNNSFSSHVTATTTTLMTPLPLLQTANTSSAKRQRCTTLSTHPPELPAYLQNTLYAALLREQQQKREQESQNKSKSNVREVPDLRLPSLWNRHDKSRHLEVENGGYDLVYTGPGKTENHAASIRSNFPIRRQCGIYYYEMKIISKGEDGFIGMGFCSGKNGLDRLPGWDNDSWGYHGDDGHSFEESGTGKTYGPRFSTGDVIGCGINMADKTAFYTKNGTYLGIAFRKLKTSMNLYPCVGLRTPGEHVTVNFGQDPFVFDIVHYVKERKNEIYTQVKEKKNKMDIGESMDRLVMSYLVYQGYMSTAKAALNDIKHASGRTLQLSHSGTSKVDDKEEEDMFKRQNIRSAILQGNIDTAIELAKSYFPECMEQENLNTHDIMFELKARKFVEMVREYSLYVHEKPLRSATSSSSLSSSDDNDDDDGDVQLNDADDDQEDQAMDIDDDEENQQRQEITRKKRNRQSQSSNESNGFMDSGLVLSDEEAARDVLLDSIMEYGQRLKYEYRNDKRPEVEERLKEIFSLLAYADPGTSRMAYLMDLANREALATKLNSVMLALQHRPEEPPLERLYRQTVTTNRQLAYMGHGKSLLLPDLTDSQWFT</sequence>
<dbReference type="PROSITE" id="PS50188">
    <property type="entry name" value="B302_SPRY"/>
    <property type="match status" value="1"/>
</dbReference>
<feature type="compositionally biased region" description="Low complexity" evidence="1">
    <location>
        <begin position="422"/>
        <end position="433"/>
    </location>
</feature>
<dbReference type="InterPro" id="IPR050618">
    <property type="entry name" value="Ubq-SigPath_Reg"/>
</dbReference>
<dbReference type="SMART" id="SM00449">
    <property type="entry name" value="SPRY"/>
    <property type="match status" value="1"/>
</dbReference>
<dbReference type="PROSITE" id="PS50897">
    <property type="entry name" value="CTLH"/>
    <property type="match status" value="1"/>
</dbReference>
<dbReference type="EMBL" id="JAIXMP010000007">
    <property type="protein sequence ID" value="KAI9270378.1"/>
    <property type="molecule type" value="Genomic_DNA"/>
</dbReference>
<dbReference type="SMART" id="SM00668">
    <property type="entry name" value="CTLH"/>
    <property type="match status" value="1"/>
</dbReference>